<dbReference type="OrthoDB" id="3184970at2759"/>
<organism evidence="1 2">
    <name type="scientific">Fomitopsis schrenkii</name>
    <name type="common">Brown rot fungus</name>
    <dbReference type="NCBI Taxonomy" id="2126942"/>
    <lineage>
        <taxon>Eukaryota</taxon>
        <taxon>Fungi</taxon>
        <taxon>Dikarya</taxon>
        <taxon>Basidiomycota</taxon>
        <taxon>Agaricomycotina</taxon>
        <taxon>Agaricomycetes</taxon>
        <taxon>Polyporales</taxon>
        <taxon>Fomitopsis</taxon>
    </lineage>
</organism>
<proteinExistence type="predicted"/>
<evidence type="ECO:0008006" key="3">
    <source>
        <dbReference type="Google" id="ProtNLM"/>
    </source>
</evidence>
<dbReference type="eggNOG" id="ENOG502SR31">
    <property type="taxonomic scope" value="Eukaryota"/>
</dbReference>
<dbReference type="Proteomes" id="UP000015241">
    <property type="component" value="Unassembled WGS sequence"/>
</dbReference>
<evidence type="ECO:0000313" key="2">
    <source>
        <dbReference type="Proteomes" id="UP000015241"/>
    </source>
</evidence>
<dbReference type="HOGENOM" id="CLU_729655_0_0_1"/>
<dbReference type="EMBL" id="KE504192">
    <property type="protein sequence ID" value="EPS96233.1"/>
    <property type="molecule type" value="Genomic_DNA"/>
</dbReference>
<evidence type="ECO:0000313" key="1">
    <source>
        <dbReference type="EMBL" id="EPS96233.1"/>
    </source>
</evidence>
<gene>
    <name evidence="1" type="ORF">FOMPIDRAFT_1053492</name>
</gene>
<name>S8DYP1_FOMSC</name>
<keyword evidence="2" id="KW-1185">Reference proteome</keyword>
<sequence>MAGTTSTESPIQWVNEQFCAPDAELAILSSDGVLFKLYLENVIAHTDSFPGTTGPGEVIRLAEKASTLELLFQFMYRQRQPDVRTIDPYLELPKLAEAAEKYSIYSAIEPCKAGMRDAAPKRPAVVLRYAARHGYEELCDEAAPHTIDSDARDLHLTSDYSSTGEHAIRYFFALDKAIPRDRPAHNGSDEESDCWAWPTFMGAVLLEVNRSLSKAFDVADIVAKHRDLLEGCDECEKQLELWGATFRARDRRTCIPLFYGNRQPGNSAAAELAFLRSPVAVEAQGTASMDLTAIPNPTYSAQFCAPDADIVMSSSDGVLFKLHRRNLGIHSDIFPGVEPNVPVLQEVVFLAEKASILELLFSIYTLGGSPTSASWMPGS</sequence>
<dbReference type="AlphaFoldDB" id="S8DYP1"/>
<dbReference type="STRING" id="743788.S8DYP1"/>
<protein>
    <recommendedName>
        <fullName evidence="3">BTB domain-containing protein</fullName>
    </recommendedName>
</protein>
<accession>S8DYP1</accession>
<reference evidence="1 2" key="1">
    <citation type="journal article" date="2012" name="Science">
        <title>The Paleozoic origin of enzymatic lignin decomposition reconstructed from 31 fungal genomes.</title>
        <authorList>
            <person name="Floudas D."/>
            <person name="Binder M."/>
            <person name="Riley R."/>
            <person name="Barry K."/>
            <person name="Blanchette R.A."/>
            <person name="Henrissat B."/>
            <person name="Martinez A.T."/>
            <person name="Otillar R."/>
            <person name="Spatafora J.W."/>
            <person name="Yadav J.S."/>
            <person name="Aerts A."/>
            <person name="Benoit I."/>
            <person name="Boyd A."/>
            <person name="Carlson A."/>
            <person name="Copeland A."/>
            <person name="Coutinho P.M."/>
            <person name="de Vries R.P."/>
            <person name="Ferreira P."/>
            <person name="Findley K."/>
            <person name="Foster B."/>
            <person name="Gaskell J."/>
            <person name="Glotzer D."/>
            <person name="Gorecki P."/>
            <person name="Heitman J."/>
            <person name="Hesse C."/>
            <person name="Hori C."/>
            <person name="Igarashi K."/>
            <person name="Jurgens J.A."/>
            <person name="Kallen N."/>
            <person name="Kersten P."/>
            <person name="Kohler A."/>
            <person name="Kuees U."/>
            <person name="Kumar T.K.A."/>
            <person name="Kuo A."/>
            <person name="LaButti K."/>
            <person name="Larrondo L.F."/>
            <person name="Lindquist E."/>
            <person name="Ling A."/>
            <person name="Lombard V."/>
            <person name="Lucas S."/>
            <person name="Lundell T."/>
            <person name="Martin R."/>
            <person name="McLaughlin D.J."/>
            <person name="Morgenstern I."/>
            <person name="Morin E."/>
            <person name="Murat C."/>
            <person name="Nagy L.G."/>
            <person name="Nolan M."/>
            <person name="Ohm R.A."/>
            <person name="Patyshakuliyeva A."/>
            <person name="Rokas A."/>
            <person name="Ruiz-Duenas F.J."/>
            <person name="Sabat G."/>
            <person name="Salamov A."/>
            <person name="Samejima M."/>
            <person name="Schmutz J."/>
            <person name="Slot J.C."/>
            <person name="St John F."/>
            <person name="Stenlid J."/>
            <person name="Sun H."/>
            <person name="Sun S."/>
            <person name="Syed K."/>
            <person name="Tsang A."/>
            <person name="Wiebenga A."/>
            <person name="Young D."/>
            <person name="Pisabarro A."/>
            <person name="Eastwood D.C."/>
            <person name="Martin F."/>
            <person name="Cullen D."/>
            <person name="Grigoriev I.V."/>
            <person name="Hibbett D.S."/>
        </authorList>
    </citation>
    <scope>NUCLEOTIDE SEQUENCE</scope>
    <source>
        <strain evidence="2">FP-58527</strain>
    </source>
</reference>
<dbReference type="InParanoid" id="S8DYP1"/>